<evidence type="ECO:0000256" key="1">
    <source>
        <dbReference type="PROSITE-ProRule" id="PRU00176"/>
    </source>
</evidence>
<feature type="region of interest" description="Disordered" evidence="2">
    <location>
        <begin position="1"/>
        <end position="81"/>
    </location>
</feature>
<gene>
    <name evidence="5" type="primary">LOC130704533</name>
</gene>
<evidence type="ECO:0000313" key="5">
    <source>
        <dbReference type="RefSeq" id="XP_057406754.1"/>
    </source>
</evidence>
<dbReference type="PANTHER" id="PTHR47831:SF1">
    <property type="entry name" value="GENERAL TRANSCRIPTION FACTOR II-I REPEAT DOMAIN-CONTAINING PROTEIN 2A-RELATED"/>
    <property type="match status" value="1"/>
</dbReference>
<dbReference type="PANTHER" id="PTHR47831">
    <property type="entry name" value="GENERAL TRANSCRIPTION FACTOR II-I REPEAT DOMAIN-CONTAINING PROTEIN 2"/>
    <property type="match status" value="1"/>
</dbReference>
<dbReference type="Proteomes" id="UP001652580">
    <property type="component" value="Chromosome 8"/>
</dbReference>
<protein>
    <submittedName>
        <fullName evidence="5">Nucleolin-like isoform X1</fullName>
    </submittedName>
</protein>
<feature type="region of interest" description="Disordered" evidence="2">
    <location>
        <begin position="117"/>
        <end position="158"/>
    </location>
</feature>
<keyword evidence="1" id="KW-0694">RNA-binding</keyword>
<dbReference type="InterPro" id="IPR035979">
    <property type="entry name" value="RBD_domain_sf"/>
</dbReference>
<evidence type="ECO:0000256" key="2">
    <source>
        <dbReference type="SAM" id="MobiDB-lite"/>
    </source>
</evidence>
<dbReference type="SUPFAM" id="SSF54928">
    <property type="entry name" value="RNA-binding domain, RBD"/>
    <property type="match status" value="1"/>
</dbReference>
<dbReference type="PROSITE" id="PS50102">
    <property type="entry name" value="RRM"/>
    <property type="match status" value="1"/>
</dbReference>
<feature type="compositionally biased region" description="Low complexity" evidence="2">
    <location>
        <begin position="1"/>
        <end position="19"/>
    </location>
</feature>
<reference evidence="5" key="1">
    <citation type="submission" date="2025-08" db="UniProtKB">
        <authorList>
            <consortium name="RefSeq"/>
        </authorList>
    </citation>
    <scope>IDENTIFICATION</scope>
</reference>
<dbReference type="RefSeq" id="XP_057406754.1">
    <property type="nucleotide sequence ID" value="XM_057550771.1"/>
</dbReference>
<feature type="compositionally biased region" description="Acidic residues" evidence="2">
    <location>
        <begin position="39"/>
        <end position="50"/>
    </location>
</feature>
<dbReference type="GeneID" id="130704533"/>
<dbReference type="SMART" id="SM00360">
    <property type="entry name" value="RRM"/>
    <property type="match status" value="1"/>
</dbReference>
<accession>A0ABM3TXC8</accession>
<dbReference type="Pfam" id="PF00076">
    <property type="entry name" value="RRM_1"/>
    <property type="match status" value="1"/>
</dbReference>
<dbReference type="InterPro" id="IPR000504">
    <property type="entry name" value="RRM_dom"/>
</dbReference>
<organism evidence="4 5">
    <name type="scientific">Balaenoptera acutorostrata</name>
    <name type="common">Common minke whale</name>
    <name type="synonym">Balaena rostrata</name>
    <dbReference type="NCBI Taxonomy" id="9767"/>
    <lineage>
        <taxon>Eukaryota</taxon>
        <taxon>Metazoa</taxon>
        <taxon>Chordata</taxon>
        <taxon>Craniata</taxon>
        <taxon>Vertebrata</taxon>
        <taxon>Euteleostomi</taxon>
        <taxon>Mammalia</taxon>
        <taxon>Eutheria</taxon>
        <taxon>Laurasiatheria</taxon>
        <taxon>Artiodactyla</taxon>
        <taxon>Whippomorpha</taxon>
        <taxon>Cetacea</taxon>
        <taxon>Mysticeti</taxon>
        <taxon>Balaenopteridae</taxon>
        <taxon>Balaenoptera</taxon>
    </lineage>
</organism>
<keyword evidence="4" id="KW-1185">Reference proteome</keyword>
<dbReference type="InterPro" id="IPR042224">
    <property type="entry name" value="GTF2IRD2"/>
</dbReference>
<feature type="region of interest" description="Disordered" evidence="2">
    <location>
        <begin position="346"/>
        <end position="375"/>
    </location>
</feature>
<feature type="compositionally biased region" description="Basic and acidic residues" evidence="2">
    <location>
        <begin position="130"/>
        <end position="158"/>
    </location>
</feature>
<sequence length="375" mass="41359">MRGKGRNSFFTSRSFISRSWQKRRKTNQGELKKMSLSPEDIEDGEDETSEDKDNGSRDEVDVPQKNGRKITTAPGNKIEKKKFLAPLFAEKLISPCRKGAAGAKLPKDRRSAVLETHAKRQENPEEDEEPMKKAPDKQKEEMTKQKASPETKNQKLEDGNAKTLLIKNLPDRVTQHELIEVFEDTFQIRLVSKDGMSERIASIDFKSQADAERALEEKQGTEIGGLAVVLNLVRAKIQGQDERDRKKCNWRTQEGVDGNNDPHVGVFIRGGNETFDVTKDLLDMVPITGTTSGNELVLHVEKSLKTFNVAWSKLVSISTDGDSAMVGVKELVAKLKSKVSGLGFPGGAVVKNPPANAGDTGSSPGPGRSHVPWSN</sequence>
<proteinExistence type="predicted"/>
<dbReference type="InterPro" id="IPR012677">
    <property type="entry name" value="Nucleotide-bd_a/b_plait_sf"/>
</dbReference>
<feature type="compositionally biased region" description="Basic and acidic residues" evidence="2">
    <location>
        <begin position="51"/>
        <end position="62"/>
    </location>
</feature>
<evidence type="ECO:0000259" key="3">
    <source>
        <dbReference type="PROSITE" id="PS50102"/>
    </source>
</evidence>
<feature type="domain" description="RRM" evidence="3">
    <location>
        <begin position="162"/>
        <end position="235"/>
    </location>
</feature>
<dbReference type="Gene3D" id="3.30.70.330">
    <property type="match status" value="1"/>
</dbReference>
<evidence type="ECO:0000313" key="4">
    <source>
        <dbReference type="Proteomes" id="UP001652580"/>
    </source>
</evidence>
<name>A0ABM3TXC8_BALAC</name>